<feature type="repeat" description="PPR" evidence="2">
    <location>
        <begin position="30"/>
        <end position="64"/>
    </location>
</feature>
<dbReference type="AlphaFoldDB" id="A0A812RXA0"/>
<evidence type="ECO:0000313" key="3">
    <source>
        <dbReference type="EMBL" id="CAE7459046.1"/>
    </source>
</evidence>
<dbReference type="OrthoDB" id="185373at2759"/>
<evidence type="ECO:0000256" key="1">
    <source>
        <dbReference type="ARBA" id="ARBA00022737"/>
    </source>
</evidence>
<dbReference type="PROSITE" id="PS51375">
    <property type="entry name" value="PPR"/>
    <property type="match status" value="3"/>
</dbReference>
<sequence length="116" mass="12760">MLIQGWARQGNLPNARAWFERMVADGYAPGAGCYTSLISEYCKSGHLRPAESLLAELLRKGCLGKTKTVAYTMLIDAHGKLGNVWEAERLMHSMMESRVEASLVAHLIGVALAVWI</sequence>
<gene>
    <name evidence="3" type="ORF">SNAT2548_LOCUS25443</name>
</gene>
<dbReference type="PANTHER" id="PTHR47447:SF17">
    <property type="entry name" value="OS12G0638900 PROTEIN"/>
    <property type="match status" value="1"/>
</dbReference>
<evidence type="ECO:0000256" key="2">
    <source>
        <dbReference type="PROSITE-ProRule" id="PRU00708"/>
    </source>
</evidence>
<dbReference type="InterPro" id="IPR011990">
    <property type="entry name" value="TPR-like_helical_dom_sf"/>
</dbReference>
<evidence type="ECO:0008006" key="5">
    <source>
        <dbReference type="Google" id="ProtNLM"/>
    </source>
</evidence>
<proteinExistence type="predicted"/>
<evidence type="ECO:0000313" key="4">
    <source>
        <dbReference type="Proteomes" id="UP000604046"/>
    </source>
</evidence>
<dbReference type="InterPro" id="IPR002885">
    <property type="entry name" value="PPR_rpt"/>
</dbReference>
<keyword evidence="1" id="KW-0677">Repeat</keyword>
<feature type="repeat" description="PPR" evidence="2">
    <location>
        <begin position="67"/>
        <end position="101"/>
    </location>
</feature>
<dbReference type="PANTHER" id="PTHR47447">
    <property type="entry name" value="OS03G0856100 PROTEIN"/>
    <property type="match status" value="1"/>
</dbReference>
<protein>
    <recommendedName>
        <fullName evidence="5">Pentacotripeptide-repeat region of PRORP domain-containing protein</fullName>
    </recommendedName>
</protein>
<dbReference type="Pfam" id="PF01535">
    <property type="entry name" value="PPR"/>
    <property type="match status" value="3"/>
</dbReference>
<name>A0A812RXA0_9DINO</name>
<dbReference type="NCBIfam" id="TIGR00756">
    <property type="entry name" value="PPR"/>
    <property type="match status" value="2"/>
</dbReference>
<dbReference type="Gene3D" id="1.25.40.10">
    <property type="entry name" value="Tetratricopeptide repeat domain"/>
    <property type="match status" value="1"/>
</dbReference>
<comment type="caution">
    <text evidence="3">The sequence shown here is derived from an EMBL/GenBank/DDBJ whole genome shotgun (WGS) entry which is preliminary data.</text>
</comment>
<keyword evidence="4" id="KW-1185">Reference proteome</keyword>
<reference evidence="3" key="1">
    <citation type="submission" date="2021-02" db="EMBL/GenBank/DDBJ databases">
        <authorList>
            <person name="Dougan E. K."/>
            <person name="Rhodes N."/>
            <person name="Thang M."/>
            <person name="Chan C."/>
        </authorList>
    </citation>
    <scope>NUCLEOTIDE SEQUENCE</scope>
</reference>
<dbReference type="EMBL" id="CAJNDS010002394">
    <property type="protein sequence ID" value="CAE7459046.1"/>
    <property type="molecule type" value="Genomic_DNA"/>
</dbReference>
<dbReference type="Proteomes" id="UP000604046">
    <property type="component" value="Unassembled WGS sequence"/>
</dbReference>
<feature type="repeat" description="PPR" evidence="2">
    <location>
        <begin position="1"/>
        <end position="29"/>
    </location>
</feature>
<accession>A0A812RXA0</accession>
<organism evidence="3 4">
    <name type="scientific">Symbiodinium natans</name>
    <dbReference type="NCBI Taxonomy" id="878477"/>
    <lineage>
        <taxon>Eukaryota</taxon>
        <taxon>Sar</taxon>
        <taxon>Alveolata</taxon>
        <taxon>Dinophyceae</taxon>
        <taxon>Suessiales</taxon>
        <taxon>Symbiodiniaceae</taxon>
        <taxon>Symbiodinium</taxon>
    </lineage>
</organism>